<dbReference type="AlphaFoldDB" id="A0AAD4GD26"/>
<evidence type="ECO:0000313" key="3">
    <source>
        <dbReference type="Proteomes" id="UP001194468"/>
    </source>
</evidence>
<proteinExistence type="predicted"/>
<feature type="compositionally biased region" description="Polar residues" evidence="1">
    <location>
        <begin position="225"/>
        <end position="236"/>
    </location>
</feature>
<feature type="region of interest" description="Disordered" evidence="1">
    <location>
        <begin position="225"/>
        <end position="270"/>
    </location>
</feature>
<dbReference type="Proteomes" id="UP001194468">
    <property type="component" value="Unassembled WGS sequence"/>
</dbReference>
<feature type="compositionally biased region" description="Polar residues" evidence="1">
    <location>
        <begin position="256"/>
        <end position="270"/>
    </location>
</feature>
<organism evidence="2 3">
    <name type="scientific">Boletus edulis BED1</name>
    <dbReference type="NCBI Taxonomy" id="1328754"/>
    <lineage>
        <taxon>Eukaryota</taxon>
        <taxon>Fungi</taxon>
        <taxon>Dikarya</taxon>
        <taxon>Basidiomycota</taxon>
        <taxon>Agaricomycotina</taxon>
        <taxon>Agaricomycetes</taxon>
        <taxon>Agaricomycetidae</taxon>
        <taxon>Boletales</taxon>
        <taxon>Boletineae</taxon>
        <taxon>Boletaceae</taxon>
        <taxon>Boletoideae</taxon>
        <taxon>Boletus</taxon>
    </lineage>
</organism>
<reference evidence="2" key="2">
    <citation type="journal article" date="2020" name="Nat. Commun.">
        <title>Large-scale genome sequencing of mycorrhizal fungi provides insights into the early evolution of symbiotic traits.</title>
        <authorList>
            <person name="Miyauchi S."/>
            <person name="Kiss E."/>
            <person name="Kuo A."/>
            <person name="Drula E."/>
            <person name="Kohler A."/>
            <person name="Sanchez-Garcia M."/>
            <person name="Morin E."/>
            <person name="Andreopoulos B."/>
            <person name="Barry K.W."/>
            <person name="Bonito G."/>
            <person name="Buee M."/>
            <person name="Carver A."/>
            <person name="Chen C."/>
            <person name="Cichocki N."/>
            <person name="Clum A."/>
            <person name="Culley D."/>
            <person name="Crous P.W."/>
            <person name="Fauchery L."/>
            <person name="Girlanda M."/>
            <person name="Hayes R.D."/>
            <person name="Keri Z."/>
            <person name="LaButti K."/>
            <person name="Lipzen A."/>
            <person name="Lombard V."/>
            <person name="Magnuson J."/>
            <person name="Maillard F."/>
            <person name="Murat C."/>
            <person name="Nolan M."/>
            <person name="Ohm R.A."/>
            <person name="Pangilinan J."/>
            <person name="Pereira M.F."/>
            <person name="Perotto S."/>
            <person name="Peter M."/>
            <person name="Pfister S."/>
            <person name="Riley R."/>
            <person name="Sitrit Y."/>
            <person name="Stielow J.B."/>
            <person name="Szollosi G."/>
            <person name="Zifcakova L."/>
            <person name="Stursova M."/>
            <person name="Spatafora J.W."/>
            <person name="Tedersoo L."/>
            <person name="Vaario L.M."/>
            <person name="Yamada A."/>
            <person name="Yan M."/>
            <person name="Wang P."/>
            <person name="Xu J."/>
            <person name="Bruns T."/>
            <person name="Baldrian P."/>
            <person name="Vilgalys R."/>
            <person name="Dunand C."/>
            <person name="Henrissat B."/>
            <person name="Grigoriev I.V."/>
            <person name="Hibbett D."/>
            <person name="Nagy L.G."/>
            <person name="Martin F.M."/>
        </authorList>
    </citation>
    <scope>NUCLEOTIDE SEQUENCE</scope>
    <source>
        <strain evidence="2">BED1</strain>
    </source>
</reference>
<dbReference type="EMBL" id="WHUW01000017">
    <property type="protein sequence ID" value="KAF8437895.1"/>
    <property type="molecule type" value="Genomic_DNA"/>
</dbReference>
<comment type="caution">
    <text evidence="2">The sequence shown here is derived from an EMBL/GenBank/DDBJ whole genome shotgun (WGS) entry which is preliminary data.</text>
</comment>
<accession>A0AAD4GD26</accession>
<keyword evidence="3" id="KW-1185">Reference proteome</keyword>
<reference evidence="2" key="1">
    <citation type="submission" date="2019-10" db="EMBL/GenBank/DDBJ databases">
        <authorList>
            <consortium name="DOE Joint Genome Institute"/>
            <person name="Kuo A."/>
            <person name="Miyauchi S."/>
            <person name="Kiss E."/>
            <person name="Drula E."/>
            <person name="Kohler A."/>
            <person name="Sanchez-Garcia M."/>
            <person name="Andreopoulos B."/>
            <person name="Barry K.W."/>
            <person name="Bonito G."/>
            <person name="Buee M."/>
            <person name="Carver A."/>
            <person name="Chen C."/>
            <person name="Cichocki N."/>
            <person name="Clum A."/>
            <person name="Culley D."/>
            <person name="Crous P.W."/>
            <person name="Fauchery L."/>
            <person name="Girlanda M."/>
            <person name="Hayes R."/>
            <person name="Keri Z."/>
            <person name="LaButti K."/>
            <person name="Lipzen A."/>
            <person name="Lombard V."/>
            <person name="Magnuson J."/>
            <person name="Maillard F."/>
            <person name="Morin E."/>
            <person name="Murat C."/>
            <person name="Nolan M."/>
            <person name="Ohm R."/>
            <person name="Pangilinan J."/>
            <person name="Pereira M."/>
            <person name="Perotto S."/>
            <person name="Peter M."/>
            <person name="Riley R."/>
            <person name="Sitrit Y."/>
            <person name="Stielow B."/>
            <person name="Szollosi G."/>
            <person name="Zifcakova L."/>
            <person name="Stursova M."/>
            <person name="Spatafora J.W."/>
            <person name="Tedersoo L."/>
            <person name="Vaario L.-M."/>
            <person name="Yamada A."/>
            <person name="Yan M."/>
            <person name="Wang P."/>
            <person name="Xu J."/>
            <person name="Bruns T."/>
            <person name="Baldrian P."/>
            <person name="Vilgalys R."/>
            <person name="Henrissat B."/>
            <person name="Grigoriev I.V."/>
            <person name="Hibbett D."/>
            <person name="Nagy L.G."/>
            <person name="Martin F.M."/>
        </authorList>
    </citation>
    <scope>NUCLEOTIDE SEQUENCE</scope>
    <source>
        <strain evidence="2">BED1</strain>
    </source>
</reference>
<protein>
    <submittedName>
        <fullName evidence="2">Uncharacterized protein</fullName>
    </submittedName>
</protein>
<name>A0AAD4GD26_BOLED</name>
<evidence type="ECO:0000313" key="2">
    <source>
        <dbReference type="EMBL" id="KAF8437895.1"/>
    </source>
</evidence>
<sequence length="270" mass="30629">MQRRPTTSETDSAKRRRRSDSRRYACYRRVAEQQFEETLVVVLPVYTREEHDLFRLLVHSSPLFSDIATRQPNRTSLAAVWATHWHGNGKAIFTRCEISRLRLPSSQADLVITPQLPEHLQVYCKIWNDYCNKSNTIALNTDAANCIRTLLCLRLLDLNLTAPMALPMTLRDTLAAPNPSTTLQNFSPWQKVGDLLDHHTLQQSALPIEPRRLTTTASRAPLSVTRWSGSAHSDSSALPPVLQHDMQQPRKKARCTQINPQAQGSHSMMS</sequence>
<evidence type="ECO:0000256" key="1">
    <source>
        <dbReference type="SAM" id="MobiDB-lite"/>
    </source>
</evidence>
<gene>
    <name evidence="2" type="ORF">L210DRAFT_3646942</name>
</gene>